<protein>
    <submittedName>
        <fullName evidence="3">Transmembrane protein</fullName>
    </submittedName>
</protein>
<feature type="region of interest" description="Disordered" evidence="1">
    <location>
        <begin position="253"/>
        <end position="273"/>
    </location>
</feature>
<sequence>MPINSTANSVQRYVLVPSSILADSERNALLDQSRLNAASSTVNRIERQIASIASDPTLSSEHKAKQLRSAVSGLDSATRDYLHTVADVNNPNTVVSDEPVVNDANVEEESSITAPYYTRPVPDQAPIAPVDESLAGRETLTFQQPPVTMIRQCSTILLKVAEKVTADTLERAMARLATETARFDVAATVEWGGALCSVVGAAAGTGQPSTVDGWLWAAVGLLLTAVLVQTGYVNRAVVERALRSARDYIRRCRRDRSPLPPTRPPPTRLPPLALGSCLPPPFIQFSTLDPPT</sequence>
<reference evidence="3" key="1">
    <citation type="submission" date="2022-11" db="UniProtKB">
        <authorList>
            <consortium name="WormBaseParasite"/>
        </authorList>
    </citation>
    <scope>IDENTIFICATION</scope>
</reference>
<accession>A0A914XFX4</accession>
<evidence type="ECO:0000256" key="1">
    <source>
        <dbReference type="SAM" id="MobiDB-lite"/>
    </source>
</evidence>
<proteinExistence type="predicted"/>
<dbReference type="AlphaFoldDB" id="A0A914XFX4"/>
<organism evidence="2 3">
    <name type="scientific">Plectus sambesii</name>
    <dbReference type="NCBI Taxonomy" id="2011161"/>
    <lineage>
        <taxon>Eukaryota</taxon>
        <taxon>Metazoa</taxon>
        <taxon>Ecdysozoa</taxon>
        <taxon>Nematoda</taxon>
        <taxon>Chromadorea</taxon>
        <taxon>Plectida</taxon>
        <taxon>Plectina</taxon>
        <taxon>Plectoidea</taxon>
        <taxon>Plectidae</taxon>
        <taxon>Plectus</taxon>
    </lineage>
</organism>
<evidence type="ECO:0000313" key="3">
    <source>
        <dbReference type="WBParaSite" id="PSAMB.scaffold7535size7488.g30298.t1"/>
    </source>
</evidence>
<feature type="compositionally biased region" description="Pro residues" evidence="1">
    <location>
        <begin position="258"/>
        <end position="269"/>
    </location>
</feature>
<dbReference type="Proteomes" id="UP000887566">
    <property type="component" value="Unplaced"/>
</dbReference>
<evidence type="ECO:0000313" key="2">
    <source>
        <dbReference type="Proteomes" id="UP000887566"/>
    </source>
</evidence>
<name>A0A914XFX4_9BILA</name>
<dbReference type="WBParaSite" id="PSAMB.scaffold7535size7488.g30298.t1">
    <property type="protein sequence ID" value="PSAMB.scaffold7535size7488.g30298.t1"/>
    <property type="gene ID" value="PSAMB.scaffold7535size7488.g30298"/>
</dbReference>
<keyword evidence="2" id="KW-1185">Reference proteome</keyword>